<evidence type="ECO:0000313" key="2">
    <source>
        <dbReference type="Proteomes" id="UP000006620"/>
    </source>
</evidence>
<dbReference type="PATRIC" id="fig|1036673.3.peg.1672"/>
<reference evidence="1 2" key="2">
    <citation type="journal article" date="2013" name="Genome Announc.">
        <title>Genome Sequence of Growth-Improving Paenibacillus mucilaginosus Strain KNP414.</title>
        <authorList>
            <person name="Lu J.J."/>
            <person name="Wang J.F."/>
            <person name="Hu X.F."/>
        </authorList>
    </citation>
    <scope>NUCLEOTIDE SEQUENCE [LARGE SCALE GENOMIC DNA]</scope>
    <source>
        <strain evidence="1 2">KNP414</strain>
    </source>
</reference>
<dbReference type="Proteomes" id="UP000006620">
    <property type="component" value="Chromosome"/>
</dbReference>
<name>F8FR01_PAEMK</name>
<evidence type="ECO:0000313" key="1">
    <source>
        <dbReference type="EMBL" id="AEI40439.1"/>
    </source>
</evidence>
<gene>
    <name evidence="1" type="ordered locus">KNP414_01877</name>
</gene>
<dbReference type="AlphaFoldDB" id="F8FR01"/>
<proteinExistence type="predicted"/>
<accession>F8FR01</accession>
<protein>
    <submittedName>
        <fullName evidence="1">Uncharacterized protein</fullName>
    </submittedName>
</protein>
<organism evidence="1 2">
    <name type="scientific">Paenibacillus mucilaginosus (strain KNP414)</name>
    <dbReference type="NCBI Taxonomy" id="1036673"/>
    <lineage>
        <taxon>Bacteria</taxon>
        <taxon>Bacillati</taxon>
        <taxon>Bacillota</taxon>
        <taxon>Bacilli</taxon>
        <taxon>Bacillales</taxon>
        <taxon>Paenibacillaceae</taxon>
        <taxon>Paenibacillus</taxon>
    </lineage>
</organism>
<dbReference type="EMBL" id="CP002869">
    <property type="protein sequence ID" value="AEI40439.1"/>
    <property type="molecule type" value="Genomic_DNA"/>
</dbReference>
<dbReference type="HOGENOM" id="CLU_3255050_0_0_9"/>
<dbReference type="KEGG" id="pms:KNP414_01877"/>
<reference evidence="2" key="1">
    <citation type="submission" date="2011-06" db="EMBL/GenBank/DDBJ databases">
        <title>Complete genome sequence of Paenibacillus mucilaginosus KNP414.</title>
        <authorList>
            <person name="Wang J."/>
            <person name="Hu S."/>
            <person name="Hu X."/>
            <person name="Zhang B."/>
            <person name="Dong D."/>
            <person name="Zhang S."/>
            <person name="Zhao K."/>
            <person name="Wu D."/>
        </authorList>
    </citation>
    <scope>NUCLEOTIDE SEQUENCE [LARGE SCALE GENOMIC DNA]</scope>
    <source>
        <strain evidence="2">KNP414</strain>
    </source>
</reference>
<sequence>METFQYHFVRKLQFQASNLSSIKKIAVILKSILPSLTAIFIG</sequence>